<keyword evidence="3" id="KW-0677">Repeat</keyword>
<dbReference type="GO" id="GO:0019154">
    <property type="term" value="F:glycolate dehydrogenase activity"/>
    <property type="evidence" value="ECO:0007669"/>
    <property type="project" value="UniProtKB-EC"/>
</dbReference>
<dbReference type="InterPro" id="IPR012257">
    <property type="entry name" value="Glc_ox_4Fe-4S"/>
</dbReference>
<feature type="domain" description="4Fe-4S ferredoxin-type" evidence="7">
    <location>
        <begin position="59"/>
        <end position="89"/>
    </location>
</feature>
<keyword evidence="1 6" id="KW-0004">4Fe-4S</keyword>
<keyword evidence="2 6" id="KW-0479">Metal-binding</keyword>
<gene>
    <name evidence="8" type="ORF">HNQ65_003240</name>
</gene>
<evidence type="ECO:0000256" key="2">
    <source>
        <dbReference type="ARBA" id="ARBA00022723"/>
    </source>
</evidence>
<keyword evidence="6" id="KW-0249">Electron transport</keyword>
<reference evidence="8 9" key="1">
    <citation type="submission" date="2020-08" db="EMBL/GenBank/DDBJ databases">
        <title>Genomic Encyclopedia of Type Strains, Phase IV (KMG-IV): sequencing the most valuable type-strain genomes for metagenomic binning, comparative biology and taxonomic classification.</title>
        <authorList>
            <person name="Goeker M."/>
        </authorList>
    </citation>
    <scope>NUCLEOTIDE SEQUENCE [LARGE SCALE GENOMIC DNA]</scope>
    <source>
        <strain evidence="8 9">DSM 12252</strain>
    </source>
</reference>
<evidence type="ECO:0000256" key="4">
    <source>
        <dbReference type="ARBA" id="ARBA00023004"/>
    </source>
</evidence>
<comment type="catalytic activity">
    <reaction evidence="6">
        <text>(R)-lactate + A = pyruvate + AH2</text>
        <dbReference type="Rhea" id="RHEA:15089"/>
        <dbReference type="ChEBI" id="CHEBI:13193"/>
        <dbReference type="ChEBI" id="CHEBI:15361"/>
        <dbReference type="ChEBI" id="CHEBI:16004"/>
        <dbReference type="ChEBI" id="CHEBI:17499"/>
    </reaction>
</comment>
<evidence type="ECO:0000256" key="6">
    <source>
        <dbReference type="PIRNR" id="PIRNR000139"/>
    </source>
</evidence>
<comment type="catalytic activity">
    <reaction evidence="6">
        <text>glycolate + A = glyoxylate + AH2</text>
        <dbReference type="Rhea" id="RHEA:21264"/>
        <dbReference type="ChEBI" id="CHEBI:13193"/>
        <dbReference type="ChEBI" id="CHEBI:17499"/>
        <dbReference type="ChEBI" id="CHEBI:29805"/>
        <dbReference type="ChEBI" id="CHEBI:36655"/>
        <dbReference type="EC" id="1.1.99.14"/>
    </reaction>
</comment>
<dbReference type="PIRSF" id="PIRSF000139">
    <property type="entry name" value="Glc_ox_4Fe-4S"/>
    <property type="match status" value="1"/>
</dbReference>
<dbReference type="AlphaFoldDB" id="A0A7W7YCF8"/>
<dbReference type="EC" id="1.1.99.14" evidence="6"/>
<evidence type="ECO:0000259" key="7">
    <source>
        <dbReference type="PROSITE" id="PS51379"/>
    </source>
</evidence>
<accession>A0A7W7YCF8</accession>
<evidence type="ECO:0000313" key="9">
    <source>
        <dbReference type="Proteomes" id="UP000590740"/>
    </source>
</evidence>
<name>A0A7W7YCF8_9BACT</name>
<dbReference type="GO" id="GO:0051539">
    <property type="term" value="F:4 iron, 4 sulfur cluster binding"/>
    <property type="evidence" value="ECO:0007669"/>
    <property type="project" value="UniProtKB-UniRule"/>
</dbReference>
<dbReference type="Pfam" id="PF13183">
    <property type="entry name" value="Fer4_8"/>
    <property type="match status" value="1"/>
</dbReference>
<evidence type="ECO:0000256" key="3">
    <source>
        <dbReference type="ARBA" id="ARBA00022737"/>
    </source>
</evidence>
<dbReference type="RefSeq" id="WP_184340656.1">
    <property type="nucleotide sequence ID" value="NZ_JACHIG010000006.1"/>
</dbReference>
<dbReference type="GO" id="GO:0046872">
    <property type="term" value="F:metal ion binding"/>
    <property type="evidence" value="ECO:0007669"/>
    <property type="project" value="UniProtKB-UniRule"/>
</dbReference>
<dbReference type="PANTHER" id="PTHR32479">
    <property type="entry name" value="GLYCOLATE OXIDASE IRON-SULFUR SUBUNIT"/>
    <property type="match status" value="1"/>
</dbReference>
<dbReference type="Pfam" id="PF02754">
    <property type="entry name" value="CCG"/>
    <property type="match status" value="2"/>
</dbReference>
<keyword evidence="9" id="KW-1185">Reference proteome</keyword>
<dbReference type="SUPFAM" id="SSF46548">
    <property type="entry name" value="alpha-helical ferredoxin"/>
    <property type="match status" value="1"/>
</dbReference>
<feature type="domain" description="4Fe-4S ferredoxin-type" evidence="7">
    <location>
        <begin position="8"/>
        <end position="39"/>
    </location>
</feature>
<dbReference type="EMBL" id="JACHIG010000006">
    <property type="protein sequence ID" value="MBB5033652.1"/>
    <property type="molecule type" value="Genomic_DNA"/>
</dbReference>
<proteinExistence type="predicted"/>
<keyword evidence="4 6" id="KW-0408">Iron</keyword>
<evidence type="ECO:0000256" key="5">
    <source>
        <dbReference type="ARBA" id="ARBA00023014"/>
    </source>
</evidence>
<dbReference type="InterPro" id="IPR009051">
    <property type="entry name" value="Helical_ferredxn"/>
</dbReference>
<dbReference type="InterPro" id="IPR004017">
    <property type="entry name" value="Cys_rich_dom"/>
</dbReference>
<dbReference type="PANTHER" id="PTHR32479:SF17">
    <property type="entry name" value="GLYCOLATE OXIDASE IRON-SULFUR SUBUNIT"/>
    <property type="match status" value="1"/>
</dbReference>
<comment type="cofactor">
    <cofactor evidence="6">
        <name>[4Fe-4S] cluster</name>
        <dbReference type="ChEBI" id="CHEBI:49883"/>
    </cofactor>
    <text evidence="6">Binds 2 [4Fe-4S] clusters.</text>
</comment>
<keyword evidence="6" id="KW-0813">Transport</keyword>
<organism evidence="8 9">
    <name type="scientific">Prosthecobacter vanneervenii</name>
    <dbReference type="NCBI Taxonomy" id="48466"/>
    <lineage>
        <taxon>Bacteria</taxon>
        <taxon>Pseudomonadati</taxon>
        <taxon>Verrucomicrobiota</taxon>
        <taxon>Verrucomicrobiia</taxon>
        <taxon>Verrucomicrobiales</taxon>
        <taxon>Verrucomicrobiaceae</taxon>
        <taxon>Prosthecobacter</taxon>
    </lineage>
</organism>
<protein>
    <recommendedName>
        <fullName evidence="6">Glycolate oxidase iron-sulfur subunit</fullName>
        <ecNumber evidence="6">1.1.99.14</ecNumber>
    </recommendedName>
</protein>
<comment type="function">
    <text evidence="6">Component of a complex that catalyzes the oxidation of glycolate to glyoxylate.</text>
</comment>
<evidence type="ECO:0000313" key="8">
    <source>
        <dbReference type="EMBL" id="MBB5033652.1"/>
    </source>
</evidence>
<dbReference type="InterPro" id="IPR017900">
    <property type="entry name" value="4Fe4S_Fe_S_CS"/>
</dbReference>
<dbReference type="Gene3D" id="1.10.1060.10">
    <property type="entry name" value="Alpha-helical ferredoxin"/>
    <property type="match status" value="1"/>
</dbReference>
<dbReference type="Proteomes" id="UP000590740">
    <property type="component" value="Unassembled WGS sequence"/>
</dbReference>
<evidence type="ECO:0000256" key="1">
    <source>
        <dbReference type="ARBA" id="ARBA00022485"/>
    </source>
</evidence>
<sequence length="442" mass="49045">MASANLLQSLDYSVLQQCMHCGMCLPTCPTYVETKMERNSPRGRISLMRAVADGDLQVTKALSDEMYYCLGCLACQTACPAGVNYAELFETARAEVEQAQVDDGMQRGFWRWLSLNVIFMRPWLLRLIGRVLHVYQSTGLDALMRRLRFFGLMPPSLKKLEPQTPKIAEHFSDDLIWPEEKPKQDRGYRVGLLTGCIQDLAFSNINRDTADVLLANGCEVITPRSQSCCGSLHAHNGELELARELARRQIDSFDLDSLDAIITNAGGCGSHLKTYGHLLHDDPFYAGKAKQWDKKVKDIHEWLVQIRFRKPTAGAGVSEVTYHESCHLCHGQKVVSQPRQILASIPGLTFKELPESNWCCGSAGIYNITQPEQSQKLLTRKVENLRQAGVPVVATSNPGCHLQLANGLRACSSHPCQEVTQPVTLLAQAYRAEQSAQGGGVS</sequence>
<dbReference type="InterPro" id="IPR017896">
    <property type="entry name" value="4Fe4S_Fe-S-bd"/>
</dbReference>
<dbReference type="PROSITE" id="PS51379">
    <property type="entry name" value="4FE4S_FER_2"/>
    <property type="match status" value="2"/>
</dbReference>
<keyword evidence="5 6" id="KW-0411">Iron-sulfur</keyword>
<dbReference type="PROSITE" id="PS00198">
    <property type="entry name" value="4FE4S_FER_1"/>
    <property type="match status" value="1"/>
</dbReference>
<comment type="caution">
    <text evidence="8">The sequence shown here is derived from an EMBL/GenBank/DDBJ whole genome shotgun (WGS) entry which is preliminary data.</text>
</comment>